<name>A0A6S6TLX8_9GAMM</name>
<accession>A0A6S6TLX8</accession>
<dbReference type="EMBL" id="CACVAT010000362">
    <property type="protein sequence ID" value="CAA6821882.1"/>
    <property type="molecule type" value="Genomic_DNA"/>
</dbReference>
<gene>
    <name evidence="1" type="ORF">HELGO_WM40267</name>
</gene>
<organism evidence="1">
    <name type="scientific">uncultured Thiotrichaceae bacterium</name>
    <dbReference type="NCBI Taxonomy" id="298394"/>
    <lineage>
        <taxon>Bacteria</taxon>
        <taxon>Pseudomonadati</taxon>
        <taxon>Pseudomonadota</taxon>
        <taxon>Gammaproteobacteria</taxon>
        <taxon>Thiotrichales</taxon>
        <taxon>Thiotrichaceae</taxon>
        <taxon>environmental samples</taxon>
    </lineage>
</organism>
<proteinExistence type="predicted"/>
<protein>
    <submittedName>
        <fullName evidence="1">Uncharacterized protein</fullName>
    </submittedName>
</protein>
<evidence type="ECO:0000313" key="1">
    <source>
        <dbReference type="EMBL" id="CAA6821882.1"/>
    </source>
</evidence>
<sequence>MEPVLTVNDGWREAMVGTLSLYNSEGQRQHTTYFGAAPEYDKAAFLKRYLKELAHIRTLYPDALYPASKSLSRM</sequence>
<dbReference type="AlphaFoldDB" id="A0A6S6TLX8"/>
<reference evidence="1" key="1">
    <citation type="submission" date="2020-01" db="EMBL/GenBank/DDBJ databases">
        <authorList>
            <person name="Meier V. D."/>
            <person name="Meier V D."/>
        </authorList>
    </citation>
    <scope>NUCLEOTIDE SEQUENCE</scope>
    <source>
        <strain evidence="1">HLG_WM_MAG_09</strain>
    </source>
</reference>